<evidence type="ECO:0000313" key="3">
    <source>
        <dbReference type="Proteomes" id="UP000002640"/>
    </source>
</evidence>
<reference evidence="2 3" key="1">
    <citation type="journal article" date="2006" name="Science">
        <title>Phytophthora genome sequences uncover evolutionary origins and mechanisms of pathogenesis.</title>
        <authorList>
            <person name="Tyler B.M."/>
            <person name="Tripathy S."/>
            <person name="Zhang X."/>
            <person name="Dehal P."/>
            <person name="Jiang R.H."/>
            <person name="Aerts A."/>
            <person name="Arredondo F.D."/>
            <person name="Baxter L."/>
            <person name="Bensasson D."/>
            <person name="Beynon J.L."/>
            <person name="Chapman J."/>
            <person name="Damasceno C.M."/>
            <person name="Dorrance A.E."/>
            <person name="Dou D."/>
            <person name="Dickerman A.W."/>
            <person name="Dubchak I.L."/>
            <person name="Garbelotto M."/>
            <person name="Gijzen M."/>
            <person name="Gordon S.G."/>
            <person name="Govers F."/>
            <person name="Grunwald N.J."/>
            <person name="Huang W."/>
            <person name="Ivors K.L."/>
            <person name="Jones R.W."/>
            <person name="Kamoun S."/>
            <person name="Krampis K."/>
            <person name="Lamour K.H."/>
            <person name="Lee M.K."/>
            <person name="McDonald W.H."/>
            <person name="Medina M."/>
            <person name="Meijer H.J."/>
            <person name="Nordberg E.K."/>
            <person name="Maclean D.J."/>
            <person name="Ospina-Giraldo M.D."/>
            <person name="Morris P.F."/>
            <person name="Phuntumart V."/>
            <person name="Putnam N.H."/>
            <person name="Rash S."/>
            <person name="Rose J.K."/>
            <person name="Sakihama Y."/>
            <person name="Salamov A.A."/>
            <person name="Savidor A."/>
            <person name="Scheuring C.F."/>
            <person name="Smith B.M."/>
            <person name="Sobral B.W."/>
            <person name="Terry A."/>
            <person name="Torto-Alalibo T.A."/>
            <person name="Win J."/>
            <person name="Xu Z."/>
            <person name="Zhang H."/>
            <person name="Grigoriev I.V."/>
            <person name="Rokhsar D.S."/>
            <person name="Boore J.L."/>
        </authorList>
    </citation>
    <scope>NUCLEOTIDE SEQUENCE [LARGE SCALE GENOMIC DNA]</scope>
    <source>
        <strain evidence="2 3">P6497</strain>
    </source>
</reference>
<feature type="transmembrane region" description="Helical" evidence="1">
    <location>
        <begin position="241"/>
        <end position="265"/>
    </location>
</feature>
<keyword evidence="1" id="KW-0472">Membrane</keyword>
<dbReference type="SMR" id="G5A644"/>
<evidence type="ECO:0000313" key="2">
    <source>
        <dbReference type="EMBL" id="EGZ08799.1"/>
    </source>
</evidence>
<dbReference type="EMBL" id="JH159160">
    <property type="protein sequence ID" value="EGZ08799.1"/>
    <property type="molecule type" value="Genomic_DNA"/>
</dbReference>
<dbReference type="RefSeq" id="XP_009535432.1">
    <property type="nucleotide sequence ID" value="XM_009537137.1"/>
</dbReference>
<accession>G5A644</accession>
<feature type="transmembrane region" description="Helical" evidence="1">
    <location>
        <begin position="26"/>
        <end position="44"/>
    </location>
</feature>
<dbReference type="GeneID" id="20644239"/>
<protein>
    <submittedName>
        <fullName evidence="2">Uncharacterized protein</fullName>
    </submittedName>
</protein>
<sequence length="361" mass="40263">MQVTFISFLAAAESLAFIYAVCSATVFPLPFGVLCVAPPDLLVMTINQQIAVMNCQIALTVIHPVYIYGFVSLTGVSQVLFLLVLPIIKLIDKSGVNRALADYYDLKPQSVIFTVEVFNALYVSSALQSASSWALTVTIMVIDIVRFLFSMRDILAVRKEVKVLMAKIPQDHPLAKQNFLQTINRLFETRKIIPMETLDDVVPQLQTLAARSGPSEADNAVISSIFSKDERALFIKKSTQVLFITEYVILVEYVEVVLPVIYVAYRSVLFYMPNRAFHASMTELTIGQLLSSALNVLAYCSLEFCSLITSAIVLRRTLGISPWRQLGFELETHTGMIQSMLIEILIYTQISLAHLASNFPN</sequence>
<feature type="transmembrane region" description="Helical" evidence="1">
    <location>
        <begin position="65"/>
        <end position="88"/>
    </location>
</feature>
<dbReference type="AlphaFoldDB" id="G5A644"/>
<dbReference type="KEGG" id="psoj:PHYSODRAFT_318716"/>
<keyword evidence="3" id="KW-1185">Reference proteome</keyword>
<dbReference type="OMA" id="QSASSWA"/>
<dbReference type="InParanoid" id="G5A644"/>
<gene>
    <name evidence="2" type="ORF">PHYSODRAFT_318716</name>
</gene>
<proteinExistence type="predicted"/>
<keyword evidence="1" id="KW-0812">Transmembrane</keyword>
<keyword evidence="1" id="KW-1133">Transmembrane helix</keyword>
<feature type="transmembrane region" description="Helical" evidence="1">
    <location>
        <begin position="296"/>
        <end position="314"/>
    </location>
</feature>
<feature type="transmembrane region" description="Helical" evidence="1">
    <location>
        <begin position="130"/>
        <end position="149"/>
    </location>
</feature>
<dbReference type="Proteomes" id="UP000002640">
    <property type="component" value="Unassembled WGS sequence"/>
</dbReference>
<evidence type="ECO:0000256" key="1">
    <source>
        <dbReference type="SAM" id="Phobius"/>
    </source>
</evidence>
<organism evidence="2 3">
    <name type="scientific">Phytophthora sojae (strain P6497)</name>
    <name type="common">Soybean stem and root rot agent</name>
    <name type="synonym">Phytophthora megasperma f. sp. glycines</name>
    <dbReference type="NCBI Taxonomy" id="1094619"/>
    <lineage>
        <taxon>Eukaryota</taxon>
        <taxon>Sar</taxon>
        <taxon>Stramenopiles</taxon>
        <taxon>Oomycota</taxon>
        <taxon>Peronosporomycetes</taxon>
        <taxon>Peronosporales</taxon>
        <taxon>Peronosporaceae</taxon>
        <taxon>Phytophthora</taxon>
    </lineage>
</organism>
<name>G5A644_PHYSP</name>